<name>A0A812I082_9DINO</name>
<dbReference type="PANTHER" id="PTHR28069:SF1">
    <property type="entry name" value="PROTEIN MSS51, MITOCHONDRIAL"/>
    <property type="match status" value="1"/>
</dbReference>
<dbReference type="PANTHER" id="PTHR28069">
    <property type="entry name" value="GH20023P"/>
    <property type="match status" value="1"/>
</dbReference>
<dbReference type="InterPro" id="IPR046824">
    <property type="entry name" value="Mss51-like_C"/>
</dbReference>
<accession>A0A812I082</accession>
<evidence type="ECO:0000259" key="1">
    <source>
        <dbReference type="Pfam" id="PF20179"/>
    </source>
</evidence>
<evidence type="ECO:0000313" key="2">
    <source>
        <dbReference type="EMBL" id="CAE6967764.1"/>
    </source>
</evidence>
<comment type="caution">
    <text evidence="2">The sequence shown here is derived from an EMBL/GenBank/DDBJ whole genome shotgun (WGS) entry which is preliminary data.</text>
</comment>
<proteinExistence type="predicted"/>
<dbReference type="Proteomes" id="UP000604046">
    <property type="component" value="Unassembled WGS sequence"/>
</dbReference>
<sequence>MCRKCTRACYCSTGHLEAHREEHSKICKKLKTIAAREAERKSMCAAVDWSQSQGGHNSDPDAPCVLLMKIGDRGTPKEVSQKFFGWKEFALMTPEDRKGLLGMDAGWEAFLRLPRWQKDMSTLVATEKQLIQANKMLQTGAIPAALLGGIKPLAYSSPDAMLADMQFTLASVLTDPLTCWYAMRRTGLWSESDEMFNQKADARKRPILRIHVVGVEFGRELQEIVVLRNMLAALFGVSGPRFHIEFIGCSIPKSWHAPGDIDEANFCIGTTNFAGSYQEYIQHVRYRKPDAVVAYYPGLYDPTYNWLPVLAFVVEQRIPFVFTCASDKDHTETQDLLRVNPLRMLPTVLLDERNPFAAGLDEDEFDPNVLHARNMYVMVVHGGDVGSIVPEIAQQSSAGERHCTLLKSLPSQRDWDALFRDLIVLFAK</sequence>
<gene>
    <name evidence="2" type="ORF">SNAT2548_LOCUS2294</name>
</gene>
<dbReference type="EMBL" id="CAJNDS010000129">
    <property type="protein sequence ID" value="CAE6967764.1"/>
    <property type="molecule type" value="Genomic_DNA"/>
</dbReference>
<dbReference type="Pfam" id="PF20179">
    <property type="entry name" value="MSS51_C"/>
    <property type="match status" value="1"/>
</dbReference>
<evidence type="ECO:0000313" key="3">
    <source>
        <dbReference type="Proteomes" id="UP000604046"/>
    </source>
</evidence>
<protein>
    <recommendedName>
        <fullName evidence="1">Mitochondrial splicing suppressor 51-like C-terminal domain-containing protein</fullName>
    </recommendedName>
</protein>
<keyword evidence="3" id="KW-1185">Reference proteome</keyword>
<organism evidence="2 3">
    <name type="scientific">Symbiodinium natans</name>
    <dbReference type="NCBI Taxonomy" id="878477"/>
    <lineage>
        <taxon>Eukaryota</taxon>
        <taxon>Sar</taxon>
        <taxon>Alveolata</taxon>
        <taxon>Dinophyceae</taxon>
        <taxon>Suessiales</taxon>
        <taxon>Symbiodiniaceae</taxon>
        <taxon>Symbiodinium</taxon>
    </lineage>
</organism>
<reference evidence="2" key="1">
    <citation type="submission" date="2021-02" db="EMBL/GenBank/DDBJ databases">
        <authorList>
            <person name="Dougan E. K."/>
            <person name="Rhodes N."/>
            <person name="Thang M."/>
            <person name="Chan C."/>
        </authorList>
    </citation>
    <scope>NUCLEOTIDE SEQUENCE</scope>
</reference>
<feature type="domain" description="Mitochondrial splicing suppressor 51-like C-terminal" evidence="1">
    <location>
        <begin position="176"/>
        <end position="357"/>
    </location>
</feature>
<dbReference type="AlphaFoldDB" id="A0A812I082"/>